<dbReference type="Gene3D" id="3.40.50.1360">
    <property type="match status" value="1"/>
</dbReference>
<feature type="domain" description="Glucosamine/galactosamine-6-phosphate isomerase" evidence="3">
    <location>
        <begin position="10"/>
        <end position="224"/>
    </location>
</feature>
<proteinExistence type="predicted"/>
<reference evidence="5" key="1">
    <citation type="journal article" date="2019" name="Int. J. Syst. Evol. Microbiol.">
        <title>The Global Catalogue of Microorganisms (GCM) 10K type strain sequencing project: providing services to taxonomists for standard genome sequencing and annotation.</title>
        <authorList>
            <consortium name="The Broad Institute Genomics Platform"/>
            <consortium name="The Broad Institute Genome Sequencing Center for Infectious Disease"/>
            <person name="Wu L."/>
            <person name="Ma J."/>
        </authorList>
    </citation>
    <scope>NUCLEOTIDE SEQUENCE [LARGE SCALE GENOMIC DNA]</scope>
    <source>
        <strain evidence="5">CGMCC 1.12237</strain>
    </source>
</reference>
<evidence type="ECO:0000256" key="1">
    <source>
        <dbReference type="ARBA" id="ARBA00022801"/>
    </source>
</evidence>
<evidence type="ECO:0000256" key="2">
    <source>
        <dbReference type="ARBA" id="ARBA00023277"/>
    </source>
</evidence>
<dbReference type="RefSeq" id="WP_382354417.1">
    <property type="nucleotide sequence ID" value="NZ_JBHSMC010000026.1"/>
</dbReference>
<keyword evidence="1" id="KW-0378">Hydrolase</keyword>
<evidence type="ECO:0000313" key="4">
    <source>
        <dbReference type="EMBL" id="MFC5466408.1"/>
    </source>
</evidence>
<name>A0ABW0LKI4_9BACI</name>
<comment type="caution">
    <text evidence="4">The sequence shown here is derived from an EMBL/GenBank/DDBJ whole genome shotgun (WGS) entry which is preliminary data.</text>
</comment>
<sequence length="249" mass="28049">MELIITENYEEMSAAAAEIVVSLLKQKPAATLALTTGNTPLRLYEKLIELQQSEQISLRETTIFSTEEYLGISEDAYFSLYNWLKRSLLQPCDIKPDQIIRLKGDALHPDKECEYFSQQIEQYGGLDIIIEGLGTNGHIGFNEPGTKQNSRTRVVTLSEETKEYNFQYWNHEVPDRAMTIGMSEILAAKKIVLLASGTKKAEALYKALKGPVTSEFPASFLRLAEQLTVIADKDAAQLFMQEESVWQST</sequence>
<dbReference type="SUPFAM" id="SSF100950">
    <property type="entry name" value="NagB/RpiA/CoA transferase-like"/>
    <property type="match status" value="1"/>
</dbReference>
<dbReference type="InterPro" id="IPR004547">
    <property type="entry name" value="Glucosamine6P_isomerase"/>
</dbReference>
<gene>
    <name evidence="4" type="ORF">ACFPM4_16935</name>
</gene>
<dbReference type="PROSITE" id="PS01161">
    <property type="entry name" value="GLC_GALNAC_ISOMERASE"/>
    <property type="match status" value="1"/>
</dbReference>
<dbReference type="InterPro" id="IPR018321">
    <property type="entry name" value="Glucosamine6P_isomerase_CS"/>
</dbReference>
<protein>
    <submittedName>
        <fullName evidence="4">Glucosamine-6-phosphate deaminase</fullName>
    </submittedName>
</protein>
<keyword evidence="2" id="KW-0119">Carbohydrate metabolism</keyword>
<evidence type="ECO:0000259" key="3">
    <source>
        <dbReference type="Pfam" id="PF01182"/>
    </source>
</evidence>
<dbReference type="InterPro" id="IPR006148">
    <property type="entry name" value="Glc/Gal-6P_isomerase"/>
</dbReference>
<organism evidence="4 5">
    <name type="scientific">Lederbergia graminis</name>
    <dbReference type="NCBI Taxonomy" id="735518"/>
    <lineage>
        <taxon>Bacteria</taxon>
        <taxon>Bacillati</taxon>
        <taxon>Bacillota</taxon>
        <taxon>Bacilli</taxon>
        <taxon>Bacillales</taxon>
        <taxon>Bacillaceae</taxon>
        <taxon>Lederbergia</taxon>
    </lineage>
</organism>
<dbReference type="InterPro" id="IPR037171">
    <property type="entry name" value="NagB/RpiA_transferase-like"/>
</dbReference>
<accession>A0ABW0LKI4</accession>
<dbReference type="Proteomes" id="UP001596147">
    <property type="component" value="Unassembled WGS sequence"/>
</dbReference>
<keyword evidence="5" id="KW-1185">Reference proteome</keyword>
<dbReference type="Pfam" id="PF01182">
    <property type="entry name" value="Glucosamine_iso"/>
    <property type="match status" value="1"/>
</dbReference>
<dbReference type="CDD" id="cd01399">
    <property type="entry name" value="GlcN6P_deaminase"/>
    <property type="match status" value="1"/>
</dbReference>
<dbReference type="EMBL" id="JBHSMC010000026">
    <property type="protein sequence ID" value="MFC5466408.1"/>
    <property type="molecule type" value="Genomic_DNA"/>
</dbReference>
<dbReference type="PANTHER" id="PTHR11280">
    <property type="entry name" value="GLUCOSAMINE-6-PHOSPHATE ISOMERASE"/>
    <property type="match status" value="1"/>
</dbReference>
<dbReference type="PANTHER" id="PTHR11280:SF5">
    <property type="entry name" value="GLUCOSAMINE-6-PHOSPHATE ISOMERASE"/>
    <property type="match status" value="1"/>
</dbReference>
<evidence type="ECO:0000313" key="5">
    <source>
        <dbReference type="Proteomes" id="UP001596147"/>
    </source>
</evidence>